<evidence type="ECO:0000313" key="2">
    <source>
        <dbReference type="Proteomes" id="UP000256862"/>
    </source>
</evidence>
<proteinExistence type="predicted"/>
<organism evidence="1 2">
    <name type="scientific">Cupriavidus oxalaticus</name>
    <dbReference type="NCBI Taxonomy" id="96344"/>
    <lineage>
        <taxon>Bacteria</taxon>
        <taxon>Pseudomonadati</taxon>
        <taxon>Pseudomonadota</taxon>
        <taxon>Betaproteobacteria</taxon>
        <taxon>Burkholderiales</taxon>
        <taxon>Burkholderiaceae</taxon>
        <taxon>Cupriavidus</taxon>
    </lineage>
</organism>
<sequence length="24" mass="3054">MQIYFCFFLFLPEPKDLDRIITFR</sequence>
<name>A0A375FNJ7_9BURK</name>
<dbReference type="Proteomes" id="UP000256862">
    <property type="component" value="Unassembled WGS sequence"/>
</dbReference>
<accession>A0A375FNJ7</accession>
<dbReference type="AlphaFoldDB" id="A0A375FNJ7"/>
<protein>
    <submittedName>
        <fullName evidence="1">Uncharacterized protein</fullName>
    </submittedName>
</protein>
<gene>
    <name evidence="1" type="ORF">CO2235_U850047</name>
</gene>
<comment type="caution">
    <text evidence="1">The sequence shown here is derived from an EMBL/GenBank/DDBJ whole genome shotgun (WGS) entry which is preliminary data.</text>
</comment>
<reference evidence="2" key="1">
    <citation type="submission" date="2018-01" db="EMBL/GenBank/DDBJ databases">
        <authorList>
            <person name="Gaut B.S."/>
            <person name="Morton B.R."/>
            <person name="Clegg M.T."/>
            <person name="Duvall M.R."/>
        </authorList>
    </citation>
    <scope>NUCLEOTIDE SEQUENCE [LARGE SCALE GENOMIC DNA]</scope>
</reference>
<dbReference type="EMBL" id="OGUS01000093">
    <property type="protein sequence ID" value="SPC08555.1"/>
    <property type="molecule type" value="Genomic_DNA"/>
</dbReference>
<evidence type="ECO:0000313" key="1">
    <source>
        <dbReference type="EMBL" id="SPC08555.1"/>
    </source>
</evidence>